<evidence type="ECO:0000256" key="3">
    <source>
        <dbReference type="RuleBase" id="RU004466"/>
    </source>
</evidence>
<dbReference type="GO" id="GO:0046872">
    <property type="term" value="F:metal ion binding"/>
    <property type="evidence" value="ECO:0007669"/>
    <property type="project" value="UniProtKB-KW"/>
</dbReference>
<keyword evidence="2" id="KW-0460">Magnesium</keyword>
<dbReference type="InterPro" id="IPR000092">
    <property type="entry name" value="Polyprenyl_synt"/>
</dbReference>
<keyword evidence="3" id="KW-0808">Transferase</keyword>
<evidence type="ECO:0000313" key="4">
    <source>
        <dbReference type="EMBL" id="BBH72803.1"/>
    </source>
</evidence>
<evidence type="ECO:0000256" key="2">
    <source>
        <dbReference type="ARBA" id="ARBA00022842"/>
    </source>
</evidence>
<reference evidence="4" key="1">
    <citation type="journal article" date="2019" name="Insect Biochem. Mol. Biol.">
        <title>Duplication and soldier-specific expression of geranylgeranyl diphosphate synthase genes in a nasute termite Nasutitermes takasagoensis.</title>
        <authorList>
            <person name="Hojo M."/>
            <person name="Shigenobu S."/>
            <person name="Maekawa K."/>
            <person name="Miura T."/>
            <person name="Tokuda G."/>
        </authorList>
    </citation>
    <scope>NUCLEOTIDE SEQUENCE</scope>
</reference>
<dbReference type="SFLD" id="SFLDS00005">
    <property type="entry name" value="Isoprenoid_Synthase_Type_I"/>
    <property type="match status" value="1"/>
</dbReference>
<keyword evidence="1" id="KW-0479">Metal-binding</keyword>
<dbReference type="EMBL" id="LC440330">
    <property type="protein sequence ID" value="BBH72803.1"/>
    <property type="molecule type" value="mRNA"/>
</dbReference>
<dbReference type="GO" id="GO:0042811">
    <property type="term" value="P:pheromone biosynthetic process"/>
    <property type="evidence" value="ECO:0007669"/>
    <property type="project" value="UniProtKB-ARBA"/>
</dbReference>
<dbReference type="GO" id="GO:0008299">
    <property type="term" value="P:isoprenoid biosynthetic process"/>
    <property type="evidence" value="ECO:0007669"/>
    <property type="project" value="InterPro"/>
</dbReference>
<name>A0A4Y1S3C9_9NEOP</name>
<sequence length="314" mass="35883">MEGPEKGNGVPCITVGDGEQDENILQPFTHILQVPGKQFAPKLCHAFNYWLKVPADKLNLVRDIVEMLRTATLLIDDIQDNSVLRRGISAAHTIYGVPRTFNAANYVHFLGLYRVQSLNHPKAIALCTEHILDMYHGQGMEIYWRDNYTCPSMAEYQEAVKRKTGALFSLGIQLMQLFSENKADFTKLSGILGLYYQISNDYRNLCWQEDKCYCEDLTEGKFSFPIIHAITCHPDVRQVICILRQRTHDVELKKYCVTLLEKSGSLSYTRHTLEELDAEARAEVAKHGGNPVLEDILDKMLEWKRCTDENKPVL</sequence>
<gene>
    <name evidence="4" type="primary">NtGGPPS5</name>
</gene>
<dbReference type="InterPro" id="IPR008949">
    <property type="entry name" value="Isoprenoid_synthase_dom_sf"/>
</dbReference>
<dbReference type="PROSITE" id="PS00723">
    <property type="entry name" value="POLYPRENYL_SYNTHASE_1"/>
    <property type="match status" value="1"/>
</dbReference>
<protein>
    <submittedName>
        <fullName evidence="4">Geranylgeranyl diphosphate synthase-5</fullName>
    </submittedName>
</protein>
<dbReference type="AlphaFoldDB" id="A0A4Y1S3C9"/>
<dbReference type="SUPFAM" id="SSF48576">
    <property type="entry name" value="Terpenoid synthases"/>
    <property type="match status" value="1"/>
</dbReference>
<dbReference type="Pfam" id="PF00348">
    <property type="entry name" value="polyprenyl_synt"/>
    <property type="match status" value="1"/>
</dbReference>
<dbReference type="CDD" id="cd00685">
    <property type="entry name" value="Trans_IPPS_HT"/>
    <property type="match status" value="1"/>
</dbReference>
<dbReference type="PANTHER" id="PTHR12001">
    <property type="entry name" value="GERANYLGERANYL PYROPHOSPHATE SYNTHASE"/>
    <property type="match status" value="1"/>
</dbReference>
<dbReference type="Gene3D" id="1.10.600.10">
    <property type="entry name" value="Farnesyl Diphosphate Synthase"/>
    <property type="match status" value="1"/>
</dbReference>
<organism evidence="4">
    <name type="scientific">Nasutitermes takasagoensis</name>
    <dbReference type="NCBI Taxonomy" id="62960"/>
    <lineage>
        <taxon>Eukaryota</taxon>
        <taxon>Metazoa</taxon>
        <taxon>Ecdysozoa</taxon>
        <taxon>Arthropoda</taxon>
        <taxon>Hexapoda</taxon>
        <taxon>Insecta</taxon>
        <taxon>Pterygota</taxon>
        <taxon>Neoptera</taxon>
        <taxon>Polyneoptera</taxon>
        <taxon>Dictyoptera</taxon>
        <taxon>Blattodea</taxon>
        <taxon>Blattoidea</taxon>
        <taxon>Termitoidae</taxon>
        <taxon>Termitidae</taxon>
        <taxon>Nasutitermitinae</taxon>
        <taxon>Nasutitermes</taxon>
    </lineage>
</organism>
<accession>A0A4Y1S3C9</accession>
<dbReference type="GO" id="GO:0004659">
    <property type="term" value="F:prenyltransferase activity"/>
    <property type="evidence" value="ECO:0007669"/>
    <property type="project" value="InterPro"/>
</dbReference>
<evidence type="ECO:0000256" key="1">
    <source>
        <dbReference type="ARBA" id="ARBA00022723"/>
    </source>
</evidence>
<comment type="similarity">
    <text evidence="3">Belongs to the FPP/GGPP synthase family.</text>
</comment>
<dbReference type="PANTHER" id="PTHR12001:SF44">
    <property type="entry name" value="GERANYLGERANYL PYROPHOSPHATE SYNTHASE"/>
    <property type="match status" value="1"/>
</dbReference>
<proteinExistence type="evidence at transcript level"/>
<dbReference type="InterPro" id="IPR033749">
    <property type="entry name" value="Polyprenyl_synt_CS"/>
</dbReference>